<accession>A0A0D5YNV4</accession>
<dbReference type="OrthoDB" id="1143801at2"/>
<evidence type="ECO:0000313" key="1">
    <source>
        <dbReference type="EMBL" id="AKA34010.1"/>
    </source>
</evidence>
<reference evidence="1 2" key="1">
    <citation type="submission" date="2015-03" db="EMBL/GenBank/DDBJ databases">
        <title>Complete genome sequence of Muricauda lutaonensis CC-HSB-11T, isolated from a coastal hot spring.</title>
        <authorList>
            <person name="Kim K.M."/>
        </authorList>
    </citation>
    <scope>NUCLEOTIDE SEQUENCE [LARGE SCALE GENOMIC DNA]</scope>
    <source>
        <strain evidence="1 2">CC-HSB-11</strain>
    </source>
</reference>
<keyword evidence="2" id="KW-1185">Reference proteome</keyword>
<evidence type="ECO:0000313" key="2">
    <source>
        <dbReference type="Proteomes" id="UP000032726"/>
    </source>
</evidence>
<sequence>MKKDALDELFGRLQGGFDIEEPKTGHQERFLEKLSRSKGVVAMRPKKTSWWKALSIAASLLLLCALGLKWFVEGPSIDQQVVEIAPEISETQFYFAGLIEEQVQELKNAKSPETAQMVDDALKQLDKLEADYTQLERDLVNGGNSKIILNAMIINFQTRIDLLKEVLTNIEEVKNLKPYNDENFTI</sequence>
<dbReference type="HOGENOM" id="CLU_114925_1_0_10"/>
<evidence type="ECO:0008006" key="3">
    <source>
        <dbReference type="Google" id="ProtNLM"/>
    </source>
</evidence>
<dbReference type="AlphaFoldDB" id="A0A0D5YNV4"/>
<name>A0A0D5YNV4_9FLAO</name>
<proteinExistence type="predicted"/>
<organism evidence="1 2">
    <name type="scientific">Flagellimonas lutaonensis</name>
    <dbReference type="NCBI Taxonomy" id="516051"/>
    <lineage>
        <taxon>Bacteria</taxon>
        <taxon>Pseudomonadati</taxon>
        <taxon>Bacteroidota</taxon>
        <taxon>Flavobacteriia</taxon>
        <taxon>Flavobacteriales</taxon>
        <taxon>Flavobacteriaceae</taxon>
        <taxon>Flagellimonas</taxon>
    </lineage>
</organism>
<protein>
    <recommendedName>
        <fullName evidence="3">Anti-sigma factor</fullName>
    </recommendedName>
</protein>
<dbReference type="KEGG" id="mlt:VC82_326"/>
<dbReference type="EMBL" id="CP011071">
    <property type="protein sequence ID" value="AKA34010.1"/>
    <property type="molecule type" value="Genomic_DNA"/>
</dbReference>
<dbReference type="STRING" id="516051.VC82_326"/>
<dbReference type="RefSeq" id="WP_045800830.1">
    <property type="nucleotide sequence ID" value="NZ_CP011071.1"/>
</dbReference>
<dbReference type="Proteomes" id="UP000032726">
    <property type="component" value="Chromosome"/>
</dbReference>
<gene>
    <name evidence="1" type="ORF">VC82_326</name>
</gene>